<name>A0A3D8VHR7_9GAMM</name>
<feature type="transmembrane region" description="Helical" evidence="3">
    <location>
        <begin position="389"/>
        <end position="411"/>
    </location>
</feature>
<proteinExistence type="predicted"/>
<evidence type="ECO:0000256" key="2">
    <source>
        <dbReference type="ARBA" id="ARBA00022803"/>
    </source>
</evidence>
<keyword evidence="1" id="KW-0677">Repeat</keyword>
<feature type="transmembrane region" description="Helical" evidence="3">
    <location>
        <begin position="83"/>
        <end position="101"/>
    </location>
</feature>
<keyword evidence="3" id="KW-0472">Membrane</keyword>
<dbReference type="GO" id="GO:0000030">
    <property type="term" value="F:mannosyltransferase activity"/>
    <property type="evidence" value="ECO:0007669"/>
    <property type="project" value="TreeGrafter"/>
</dbReference>
<dbReference type="PANTHER" id="PTHR44227:SF3">
    <property type="entry name" value="PROTEIN O-MANNOSYL-TRANSFERASE TMTC4"/>
    <property type="match status" value="1"/>
</dbReference>
<dbReference type="AlphaFoldDB" id="A0A3D8VHR7"/>
<dbReference type="GO" id="GO:0035269">
    <property type="term" value="P:protein O-linked glycosylation via mannose"/>
    <property type="evidence" value="ECO:0007669"/>
    <property type="project" value="TreeGrafter"/>
</dbReference>
<dbReference type="Gene3D" id="1.25.40.10">
    <property type="entry name" value="Tetratricopeptide repeat domain"/>
    <property type="match status" value="1"/>
</dbReference>
<keyword evidence="2" id="KW-0802">TPR repeat</keyword>
<comment type="caution">
    <text evidence="4">The sequence shown here is derived from an EMBL/GenBank/DDBJ whole genome shotgun (WGS) entry which is preliminary data.</text>
</comment>
<feature type="transmembrane region" description="Helical" evidence="3">
    <location>
        <begin position="223"/>
        <end position="245"/>
    </location>
</feature>
<feature type="transmembrane region" description="Helical" evidence="3">
    <location>
        <begin position="121"/>
        <end position="141"/>
    </location>
</feature>
<keyword evidence="3" id="KW-0812">Transmembrane</keyword>
<feature type="transmembrane region" description="Helical" evidence="3">
    <location>
        <begin position="303"/>
        <end position="322"/>
    </location>
</feature>
<evidence type="ECO:0000313" key="4">
    <source>
        <dbReference type="EMBL" id="RDY68917.1"/>
    </source>
</evidence>
<feature type="transmembrane region" description="Helical" evidence="3">
    <location>
        <begin position="147"/>
        <end position="164"/>
    </location>
</feature>
<dbReference type="InterPro" id="IPR052346">
    <property type="entry name" value="O-mannosyl-transferase_TMTC"/>
</dbReference>
<dbReference type="RefSeq" id="WP_115841432.1">
    <property type="nucleotide sequence ID" value="NZ_QTJR01000002.1"/>
</dbReference>
<feature type="transmembrane region" description="Helical" evidence="3">
    <location>
        <begin position="329"/>
        <end position="346"/>
    </location>
</feature>
<evidence type="ECO:0000256" key="1">
    <source>
        <dbReference type="ARBA" id="ARBA00022737"/>
    </source>
</evidence>
<feature type="transmembrane region" description="Helical" evidence="3">
    <location>
        <begin position="199"/>
        <end position="216"/>
    </location>
</feature>
<dbReference type="InterPro" id="IPR011990">
    <property type="entry name" value="TPR-like_helical_dom_sf"/>
</dbReference>
<dbReference type="Proteomes" id="UP000256829">
    <property type="component" value="Unassembled WGS sequence"/>
</dbReference>
<accession>A0A3D8VHR7</accession>
<protein>
    <submittedName>
        <fullName evidence="4">Tetratricopeptide repeat protein</fullName>
    </submittedName>
</protein>
<gene>
    <name evidence="4" type="ORF">DX912_05370</name>
</gene>
<reference evidence="4 5" key="1">
    <citation type="submission" date="2018-08" db="EMBL/GenBank/DDBJ databases">
        <title>Lysobacter soli KCTC 22011, whole genome shotgun sequence.</title>
        <authorList>
            <person name="Zhang X."/>
            <person name="Feng G."/>
            <person name="Zhu H."/>
        </authorList>
    </citation>
    <scope>NUCLEOTIDE SEQUENCE [LARGE SCALE GENOMIC DNA]</scope>
    <source>
        <strain evidence="4 5">KCTC 22011</strain>
    </source>
</reference>
<sequence length="648" mass="71226">MKFTRATSWLLPAAFVLTAAVYWLGLKGPFLFDDGYALAPISEWYRGERIWQEVFGDGSLLLARPLAMLSFMLTTWLGGPDSFSFKLGNLVVHLLCGLLVWRIGRQAFSLDQRLARHSELLAALLTVFWLLHPLHVSTVLYSVQRMAQLSTLFTLAAVLLYLGARRDLDAGTTRAAWAKLFVALPLMVFAGLMSKQNAAVAPLLCLACELGYFRGWRTQRGTLSVFYGLFLLLPAVGACLVLALYPQKVLGGYAEWDFTLGQRLLTQPRALMDYVGMLLFPRGPRMGLYTDDFAISSSLTSPATTWMAIVALIGISVGAIALRKRAPSLFVGWFFFLGAHVVESTFLPIEMYYEHRNYLPSVGLLIGLLGCVALVPANPPFNVLTPKQIGTLAATGFALVLTVATFGRVLVWQSLDGILVQALRFHPNSLRANFDAADVASARGDYGTHEVLIRRLMESQDPRSRQMARFELVAGNCRKGAGDNRLVLEDAVVEAKRLQRITVFDTYAVTRLSNASRKPTCGDVDRAAIAGYLREVVDAAAAQPESATPKWFFRNLLSQMYASVGQWPEAAHQAELAWKASGDKKIGVFLARAYVHSGQLEDAREVLAIAETQIRPDDVQGQSAVAAVRKLIDERSPEPSPKAHPGSA</sequence>
<keyword evidence="5" id="KW-1185">Reference proteome</keyword>
<dbReference type="EMBL" id="QTJR01000002">
    <property type="protein sequence ID" value="RDY68917.1"/>
    <property type="molecule type" value="Genomic_DNA"/>
</dbReference>
<evidence type="ECO:0000256" key="3">
    <source>
        <dbReference type="SAM" id="Phobius"/>
    </source>
</evidence>
<feature type="transmembrane region" description="Helical" evidence="3">
    <location>
        <begin position="358"/>
        <end position="377"/>
    </location>
</feature>
<keyword evidence="3" id="KW-1133">Transmembrane helix</keyword>
<feature type="transmembrane region" description="Helical" evidence="3">
    <location>
        <begin position="6"/>
        <end position="26"/>
    </location>
</feature>
<dbReference type="PANTHER" id="PTHR44227">
    <property type="match status" value="1"/>
</dbReference>
<feature type="transmembrane region" description="Helical" evidence="3">
    <location>
        <begin position="176"/>
        <end position="193"/>
    </location>
</feature>
<organism evidence="4 5">
    <name type="scientific">Lysobacter soli</name>
    <dbReference type="NCBI Taxonomy" id="453783"/>
    <lineage>
        <taxon>Bacteria</taxon>
        <taxon>Pseudomonadati</taxon>
        <taxon>Pseudomonadota</taxon>
        <taxon>Gammaproteobacteria</taxon>
        <taxon>Lysobacterales</taxon>
        <taxon>Lysobacteraceae</taxon>
        <taxon>Lysobacter</taxon>
    </lineage>
</organism>
<evidence type="ECO:0000313" key="5">
    <source>
        <dbReference type="Proteomes" id="UP000256829"/>
    </source>
</evidence>
<dbReference type="GO" id="GO:0030968">
    <property type="term" value="P:endoplasmic reticulum unfolded protein response"/>
    <property type="evidence" value="ECO:0007669"/>
    <property type="project" value="TreeGrafter"/>
</dbReference>